<comment type="cofactor">
    <cofactor evidence="2">
        <name>[4Fe-4S] cluster</name>
        <dbReference type="ChEBI" id="CHEBI:49883"/>
    </cofactor>
</comment>
<keyword evidence="6" id="KW-0408">Iron</keyword>
<dbReference type="Pfam" id="PF10589">
    <property type="entry name" value="NADH_4Fe-4S"/>
    <property type="match status" value="1"/>
</dbReference>
<dbReference type="Gene3D" id="3.10.20.600">
    <property type="match status" value="1"/>
</dbReference>
<evidence type="ECO:0000256" key="4">
    <source>
        <dbReference type="ARBA" id="ARBA00022485"/>
    </source>
</evidence>
<dbReference type="PROSITE" id="PS00644">
    <property type="entry name" value="COMPLEX1_51K_1"/>
    <property type="match status" value="1"/>
</dbReference>
<keyword evidence="4" id="KW-0004">4Fe-4S</keyword>
<dbReference type="InterPro" id="IPR036249">
    <property type="entry name" value="Thioredoxin-like_sf"/>
</dbReference>
<dbReference type="PANTHER" id="PTHR43578">
    <property type="entry name" value="NADH-QUINONE OXIDOREDUCTASE SUBUNIT F"/>
    <property type="match status" value="1"/>
</dbReference>
<gene>
    <name evidence="9" type="ORF">IPL58_15855</name>
</gene>
<comment type="similarity">
    <text evidence="3">Belongs to the complex I 51 kDa subunit family.</text>
</comment>
<evidence type="ECO:0000256" key="5">
    <source>
        <dbReference type="ARBA" id="ARBA00022723"/>
    </source>
</evidence>
<dbReference type="Gene3D" id="3.40.50.11540">
    <property type="entry name" value="NADH-ubiquinone oxidoreductase 51kDa subunit"/>
    <property type="match status" value="1"/>
</dbReference>
<dbReference type="SUPFAM" id="SSF142019">
    <property type="entry name" value="Nqo1 FMN-binding domain-like"/>
    <property type="match status" value="1"/>
</dbReference>
<organism evidence="9 10">
    <name type="scientific">Candidatus Proximibacter danicus</name>
    <dbReference type="NCBI Taxonomy" id="2954365"/>
    <lineage>
        <taxon>Bacteria</taxon>
        <taxon>Pseudomonadati</taxon>
        <taxon>Pseudomonadota</taxon>
        <taxon>Betaproteobacteria</taxon>
        <taxon>Candidatus Proximibacter</taxon>
    </lineage>
</organism>
<dbReference type="SUPFAM" id="SSF52833">
    <property type="entry name" value="Thioredoxin-like"/>
    <property type="match status" value="1"/>
</dbReference>
<evidence type="ECO:0000256" key="2">
    <source>
        <dbReference type="ARBA" id="ARBA00001966"/>
    </source>
</evidence>
<evidence type="ECO:0000313" key="10">
    <source>
        <dbReference type="Proteomes" id="UP000886689"/>
    </source>
</evidence>
<dbReference type="Pfam" id="PF01257">
    <property type="entry name" value="2Fe-2S_thioredx"/>
    <property type="match status" value="1"/>
</dbReference>
<dbReference type="Pfam" id="PF10531">
    <property type="entry name" value="SLBB"/>
    <property type="match status" value="1"/>
</dbReference>
<protein>
    <submittedName>
        <fullName evidence="9">NAD(P)H-dependent oxidoreductase subunit E</fullName>
    </submittedName>
</protein>
<sequence>MNDKDPAVAAVLPPILARWQDDPTALVQILREVQEQLDWISPEAIDVIEKALKLPRSKIEGVASFYSFFYTQPRGRYRVLFSDNIIERMQGSVALMERMCKCLWVEKGKVSEDGLVSIDTTSCIGMGDQGPALLVNNRVVPKLTEARVDQLCELIRSEVPLADWPAELFVVEDNIHRRDVLLDSDLAPGDALRAARERASHDGLDAANTRSWREGLPGGLIGPASVIEEVRRAGLRGRGGAGFSTALKWDACRNAPVADGKERIVVCNADEGEPGTFKDRVLLNSYADLVFEGMTVAAYAVGATRGFLYLRGEYRYLLDQLHAVLARRREAGVLGRNILGIAGADFDIEIHLGAGAYVCGEESALIESLEGKRGTPRNRPPFPVTNGYLDQPTVVDNVETFACAAMIALKGGAWFAGIGTEKSSGTKLLSISGDVAKPGIYEFPLGISVGQVLEACGASGTQAVQVGGPSGTCVNVAEFGRHIAFEDVPSAGAFMVFDSTRDMFEVARNFVHFFAHESCGFCTPCRVGTSLLKNLMDKLANGHGSPYDFGEIENMNHILQQMSHCGLGHSACNPVLDTIARFRPAYERRLSNVNYEPAFDLDRALAPARLMTGRDDEGAHLSVHFEESQP</sequence>
<comment type="caution">
    <text evidence="9">The sequence shown here is derived from an EMBL/GenBank/DDBJ whole genome shotgun (WGS) entry which is preliminary data.</text>
</comment>
<dbReference type="GO" id="GO:0008137">
    <property type="term" value="F:NADH dehydrogenase (ubiquinone) activity"/>
    <property type="evidence" value="ECO:0007669"/>
    <property type="project" value="InterPro"/>
</dbReference>
<reference evidence="9" key="1">
    <citation type="submission" date="2020-10" db="EMBL/GenBank/DDBJ databases">
        <title>Connecting structure to function with the recovery of over 1000 high-quality activated sludge metagenome-assembled genomes encoding full-length rRNA genes using long-read sequencing.</title>
        <authorList>
            <person name="Singleton C.M."/>
            <person name="Petriglieri F."/>
            <person name="Kristensen J.M."/>
            <person name="Kirkegaard R.H."/>
            <person name="Michaelsen T.Y."/>
            <person name="Andersen M.H."/>
            <person name="Karst S.M."/>
            <person name="Dueholm M.S."/>
            <person name="Nielsen P.H."/>
            <person name="Albertsen M."/>
        </authorList>
    </citation>
    <scope>NUCLEOTIDE SEQUENCE</scope>
    <source>
        <strain evidence="9">Hirt_18-Q3-R61-65_BATAC.395</strain>
    </source>
</reference>
<dbReference type="InterPro" id="IPR019554">
    <property type="entry name" value="Soluble_ligand-bd"/>
</dbReference>
<dbReference type="InterPro" id="IPR001949">
    <property type="entry name" value="NADH-UbQ_OxRdtase_51kDa_CS"/>
</dbReference>
<evidence type="ECO:0000256" key="7">
    <source>
        <dbReference type="ARBA" id="ARBA00023014"/>
    </source>
</evidence>
<dbReference type="SUPFAM" id="SSF142984">
    <property type="entry name" value="Nqo1 middle domain-like"/>
    <property type="match status" value="1"/>
</dbReference>
<dbReference type="AlphaFoldDB" id="A0A9D7PSJ7"/>
<accession>A0A9D7PSJ7</accession>
<evidence type="ECO:0000256" key="3">
    <source>
        <dbReference type="ARBA" id="ARBA00007523"/>
    </source>
</evidence>
<feature type="domain" description="NADH-ubiquinone oxidoreductase 51kDa subunit iron-sulphur binding" evidence="8">
    <location>
        <begin position="504"/>
        <end position="549"/>
    </location>
</feature>
<keyword evidence="7" id="KW-0411">Iron-sulfur</keyword>
<dbReference type="Gene3D" id="3.40.30.10">
    <property type="entry name" value="Glutaredoxin"/>
    <property type="match status" value="1"/>
</dbReference>
<dbReference type="Gene3D" id="1.20.1440.230">
    <property type="entry name" value="NADH-ubiquinone oxidoreductase 51kDa subunit, iron-sulphur binding domain"/>
    <property type="match status" value="1"/>
</dbReference>
<dbReference type="Proteomes" id="UP000886689">
    <property type="component" value="Unassembled WGS sequence"/>
</dbReference>
<dbReference type="Pfam" id="PF01512">
    <property type="entry name" value="Complex1_51K"/>
    <property type="match status" value="1"/>
</dbReference>
<dbReference type="InterPro" id="IPR011538">
    <property type="entry name" value="Nuo51_FMN-bd"/>
</dbReference>
<dbReference type="EMBL" id="JADJUC010000030">
    <property type="protein sequence ID" value="MBK8525373.1"/>
    <property type="molecule type" value="Genomic_DNA"/>
</dbReference>
<dbReference type="PANTHER" id="PTHR43578:SF3">
    <property type="entry name" value="NADH-QUINONE OXIDOREDUCTASE SUBUNIT F"/>
    <property type="match status" value="1"/>
</dbReference>
<dbReference type="FunFam" id="3.40.50.11540:FF:000001">
    <property type="entry name" value="NADH dehydrogenase [ubiquinone] flavoprotein 1, mitochondrial"/>
    <property type="match status" value="1"/>
</dbReference>
<evidence type="ECO:0000259" key="8">
    <source>
        <dbReference type="SMART" id="SM00928"/>
    </source>
</evidence>
<dbReference type="InterPro" id="IPR037225">
    <property type="entry name" value="Nuo51_FMN-bd_sf"/>
</dbReference>
<dbReference type="GO" id="GO:0051539">
    <property type="term" value="F:4 iron, 4 sulfur cluster binding"/>
    <property type="evidence" value="ECO:0007669"/>
    <property type="project" value="UniProtKB-KW"/>
</dbReference>
<dbReference type="InterPro" id="IPR041921">
    <property type="entry name" value="NuoE_N"/>
</dbReference>
<proteinExistence type="inferred from homology"/>
<dbReference type="GO" id="GO:0010181">
    <property type="term" value="F:FMN binding"/>
    <property type="evidence" value="ECO:0007669"/>
    <property type="project" value="InterPro"/>
</dbReference>
<name>A0A9D7PSJ7_9PROT</name>
<evidence type="ECO:0000256" key="1">
    <source>
        <dbReference type="ARBA" id="ARBA00001917"/>
    </source>
</evidence>
<dbReference type="Gene3D" id="1.10.10.1590">
    <property type="entry name" value="NADH-quinone oxidoreductase subunit E"/>
    <property type="match status" value="1"/>
</dbReference>
<keyword evidence="5" id="KW-0479">Metal-binding</keyword>
<dbReference type="SMART" id="SM00928">
    <property type="entry name" value="NADH_4Fe-4S"/>
    <property type="match status" value="1"/>
</dbReference>
<dbReference type="GO" id="GO:0046872">
    <property type="term" value="F:metal ion binding"/>
    <property type="evidence" value="ECO:0007669"/>
    <property type="project" value="UniProtKB-KW"/>
</dbReference>
<comment type="cofactor">
    <cofactor evidence="1">
        <name>FMN</name>
        <dbReference type="ChEBI" id="CHEBI:58210"/>
    </cofactor>
</comment>
<evidence type="ECO:0000313" key="9">
    <source>
        <dbReference type="EMBL" id="MBK8525373.1"/>
    </source>
</evidence>
<dbReference type="PROSITE" id="PS00645">
    <property type="entry name" value="COMPLEX1_51K_2"/>
    <property type="match status" value="1"/>
</dbReference>
<dbReference type="InterPro" id="IPR019575">
    <property type="entry name" value="Nuop51_4Fe4S-bd"/>
</dbReference>
<dbReference type="InterPro" id="IPR037207">
    <property type="entry name" value="Nuop51_4Fe4S-bd_sf"/>
</dbReference>
<evidence type="ECO:0000256" key="6">
    <source>
        <dbReference type="ARBA" id="ARBA00023004"/>
    </source>
</evidence>
<dbReference type="SUPFAM" id="SSF140490">
    <property type="entry name" value="Nqo1C-terminal domain-like"/>
    <property type="match status" value="1"/>
</dbReference>